<comment type="similarity">
    <text evidence="2 8">Belongs to the V-ATPase 116 kDa subunit family.</text>
</comment>
<evidence type="ECO:0000256" key="3">
    <source>
        <dbReference type="ARBA" id="ARBA00022448"/>
    </source>
</evidence>
<reference evidence="9" key="2">
    <citation type="submission" date="2020-01" db="EMBL/GenBank/DDBJ databases">
        <authorList>
            <person name="Korhonen P.K.K."/>
            <person name="Guangxu M.G."/>
            <person name="Wang T.W."/>
            <person name="Stroehlein A.J.S."/>
            <person name="Young N.D."/>
            <person name="Ang C.-S.A."/>
            <person name="Fernando D.W.F."/>
            <person name="Lu H.L."/>
            <person name="Taylor S.T."/>
            <person name="Ehtesham M.E.M."/>
            <person name="Najaraj S.H.N."/>
            <person name="Harsha G.H.G."/>
            <person name="Madugundu A.M."/>
            <person name="Renuse S.R."/>
            <person name="Holt D.H."/>
            <person name="Pandey A.P."/>
            <person name="Papenfuss A.P."/>
            <person name="Gasser R.B.G."/>
            <person name="Fischer K.F."/>
        </authorList>
    </citation>
    <scope>NUCLEOTIDE SEQUENCE</scope>
    <source>
        <strain evidence="9">SSS_KF_BRIS2020</strain>
    </source>
</reference>
<reference evidence="11" key="1">
    <citation type="journal article" date="2020" name="PLoS Negl. Trop. Dis.">
        <title>High-quality nuclear genome for Sarcoptes scabiei-A critical resource for a neglected parasite.</title>
        <authorList>
            <person name="Korhonen P.K."/>
            <person name="Gasser R.B."/>
            <person name="Ma G."/>
            <person name="Wang T."/>
            <person name="Stroehlein A.J."/>
            <person name="Young N.D."/>
            <person name="Ang C.S."/>
            <person name="Fernando D.D."/>
            <person name="Lu H.C."/>
            <person name="Taylor S."/>
            <person name="Reynolds S.L."/>
            <person name="Mofiz E."/>
            <person name="Najaraj S.H."/>
            <person name="Gowda H."/>
            <person name="Madugundu A."/>
            <person name="Renuse S."/>
            <person name="Holt D."/>
            <person name="Pandey A."/>
            <person name="Papenfuss A.T."/>
            <person name="Fischer K."/>
        </authorList>
    </citation>
    <scope>NUCLEOTIDE SEQUENCE [LARGE SCALE GENOMIC DNA]</scope>
</reference>
<feature type="transmembrane region" description="Helical" evidence="8">
    <location>
        <begin position="561"/>
        <end position="582"/>
    </location>
</feature>
<dbReference type="EnsemblMetazoa" id="SSS_7897s_mrna">
    <property type="protein sequence ID" value="KAF7496730.1"/>
    <property type="gene ID" value="SSS_7897"/>
</dbReference>
<evidence type="ECO:0000256" key="7">
    <source>
        <dbReference type="ARBA" id="ARBA00023136"/>
    </source>
</evidence>
<dbReference type="Pfam" id="PF01496">
    <property type="entry name" value="V_ATPase_I"/>
    <property type="match status" value="2"/>
</dbReference>
<name>A0A834RIB5_SARSC</name>
<keyword evidence="8" id="KW-0375">Hydrogen ion transport</keyword>
<dbReference type="GO" id="GO:0016471">
    <property type="term" value="C:vacuolar proton-transporting V-type ATPase complex"/>
    <property type="evidence" value="ECO:0007669"/>
    <property type="project" value="TreeGrafter"/>
</dbReference>
<keyword evidence="11" id="KW-1185">Reference proteome</keyword>
<dbReference type="EMBL" id="WVUK01000001">
    <property type="protein sequence ID" value="KAF7496730.1"/>
    <property type="molecule type" value="Genomic_DNA"/>
</dbReference>
<feature type="transmembrane region" description="Helical" evidence="8">
    <location>
        <begin position="458"/>
        <end position="477"/>
    </location>
</feature>
<evidence type="ECO:0000313" key="9">
    <source>
        <dbReference type="EMBL" id="KAF7496730.1"/>
    </source>
</evidence>
<dbReference type="AlphaFoldDB" id="A0A834RIB5"/>
<keyword evidence="6 8" id="KW-0406">Ion transport</keyword>
<sequence>MNAYQRKYVDEVRHIGEVQLKPDVEPLIPRYREIIEMENRIDVIDTKLRHINNYLDSLRLKELELIERSKILDKTTELLETTRRQRSYSVNGLDDYRLERMAQGQLKNRNIPEGNKIYTATVCGQNALVQFYDVETPINDVRVNEYIQKKVFLIMCPGQQLFIKIKKICDAFHAVQYPLPEETHSQKHKTLSAVAAAENFQTWVIQFTKLRGIFATMNLYQKTEKGFLVEGWCSNNDYSLLTGIIDQINKKVGVQGQACVEKVPTNSTPPTYFRSNKFIKGFQNIVDSYGVATYREINPARTPSSRINVFGTSFKLPNHLNHTNVDLSIDSLHKGTKPYPFGVDPAWQLSENKILFLNSFKMKLSVILGVSQMFFGVILSLFNHIHRKTSSAFCSNLFLKLFFALFIWLFNCTCFAKWLIVWDDKPAPSILIDFINMFLMKYPDKPAYLAPWFDHKQLIQTILLILALMQVPIMLLVKPVIKVVFHSKNHDSIGNEDHSESTGDVFIHQAIHTIEYCLGSISHTASYLRLWALSLAHSQLSEVLWSMVMRAGFASSSSNDLVRIATTYLAFGFWAILTVAILM</sequence>
<keyword evidence="5 8" id="KW-1133">Transmembrane helix</keyword>
<evidence type="ECO:0000313" key="10">
    <source>
        <dbReference type="EnsemblMetazoa" id="KAF7496730.1"/>
    </source>
</evidence>
<dbReference type="GO" id="GO:0007035">
    <property type="term" value="P:vacuolar acidification"/>
    <property type="evidence" value="ECO:0007669"/>
    <property type="project" value="TreeGrafter"/>
</dbReference>
<evidence type="ECO:0000256" key="1">
    <source>
        <dbReference type="ARBA" id="ARBA00004141"/>
    </source>
</evidence>
<gene>
    <name evidence="9" type="ORF">SSS_7897</name>
</gene>
<evidence type="ECO:0000256" key="8">
    <source>
        <dbReference type="RuleBase" id="RU361189"/>
    </source>
</evidence>
<proteinExistence type="inferred from homology"/>
<dbReference type="GO" id="GO:0046961">
    <property type="term" value="F:proton-transporting ATPase activity, rotational mechanism"/>
    <property type="evidence" value="ECO:0007669"/>
    <property type="project" value="InterPro"/>
</dbReference>
<dbReference type="PANTHER" id="PTHR11629:SF63">
    <property type="entry name" value="V-TYPE PROTON ATPASE SUBUNIT A"/>
    <property type="match status" value="1"/>
</dbReference>
<dbReference type="PANTHER" id="PTHR11629">
    <property type="entry name" value="VACUOLAR PROTON ATPASES"/>
    <property type="match status" value="1"/>
</dbReference>
<evidence type="ECO:0000256" key="5">
    <source>
        <dbReference type="ARBA" id="ARBA00022989"/>
    </source>
</evidence>
<evidence type="ECO:0000256" key="2">
    <source>
        <dbReference type="ARBA" id="ARBA00009904"/>
    </source>
</evidence>
<feature type="transmembrane region" description="Helical" evidence="8">
    <location>
        <begin position="364"/>
        <end position="385"/>
    </location>
</feature>
<keyword evidence="7 8" id="KW-0472">Membrane</keyword>
<dbReference type="InterPro" id="IPR002490">
    <property type="entry name" value="V-ATPase_116kDa_su"/>
</dbReference>
<dbReference type="GO" id="GO:0051117">
    <property type="term" value="F:ATPase binding"/>
    <property type="evidence" value="ECO:0007669"/>
    <property type="project" value="TreeGrafter"/>
</dbReference>
<dbReference type="GO" id="GO:0005886">
    <property type="term" value="C:plasma membrane"/>
    <property type="evidence" value="ECO:0007669"/>
    <property type="project" value="TreeGrafter"/>
</dbReference>
<evidence type="ECO:0000256" key="4">
    <source>
        <dbReference type="ARBA" id="ARBA00022692"/>
    </source>
</evidence>
<reference evidence="10" key="3">
    <citation type="submission" date="2022-06" db="UniProtKB">
        <authorList>
            <consortium name="EnsemblMetazoa"/>
        </authorList>
    </citation>
    <scope>IDENTIFICATION</scope>
</reference>
<evidence type="ECO:0000256" key="6">
    <source>
        <dbReference type="ARBA" id="ARBA00023065"/>
    </source>
</evidence>
<protein>
    <recommendedName>
        <fullName evidence="8">V-type proton ATPase subunit a</fullName>
    </recommendedName>
</protein>
<organism evidence="9">
    <name type="scientific">Sarcoptes scabiei</name>
    <name type="common">Itch mite</name>
    <name type="synonym">Acarus scabiei</name>
    <dbReference type="NCBI Taxonomy" id="52283"/>
    <lineage>
        <taxon>Eukaryota</taxon>
        <taxon>Metazoa</taxon>
        <taxon>Ecdysozoa</taxon>
        <taxon>Arthropoda</taxon>
        <taxon>Chelicerata</taxon>
        <taxon>Arachnida</taxon>
        <taxon>Acari</taxon>
        <taxon>Acariformes</taxon>
        <taxon>Sarcoptiformes</taxon>
        <taxon>Astigmata</taxon>
        <taxon>Psoroptidia</taxon>
        <taxon>Sarcoptoidea</taxon>
        <taxon>Sarcoptidae</taxon>
        <taxon>Sarcoptinae</taxon>
        <taxon>Sarcoptes</taxon>
    </lineage>
</organism>
<comment type="subcellular location">
    <subcellularLocation>
        <location evidence="1">Membrane</location>
        <topology evidence="1">Multi-pass membrane protein</topology>
    </subcellularLocation>
</comment>
<dbReference type="Proteomes" id="UP000070412">
    <property type="component" value="Unassembled WGS sequence"/>
</dbReference>
<feature type="transmembrane region" description="Helical" evidence="8">
    <location>
        <begin position="397"/>
        <end position="420"/>
    </location>
</feature>
<evidence type="ECO:0000313" key="11">
    <source>
        <dbReference type="Proteomes" id="UP000070412"/>
    </source>
</evidence>
<keyword evidence="3 8" id="KW-0813">Transport</keyword>
<dbReference type="OrthoDB" id="10264220at2759"/>
<accession>A0A834RIB5</accession>
<comment type="function">
    <text evidence="8">Essential component of the vacuolar proton pump (V-ATPase), a multimeric enzyme that catalyzes the translocation of protons across the membranes. Required for assembly and activity of the V-ATPase.</text>
</comment>
<keyword evidence="4 8" id="KW-0812">Transmembrane</keyword>
<dbReference type="GO" id="GO:0033179">
    <property type="term" value="C:proton-transporting V-type ATPase, V0 domain"/>
    <property type="evidence" value="ECO:0007669"/>
    <property type="project" value="InterPro"/>
</dbReference>